<proteinExistence type="predicted"/>
<feature type="region of interest" description="Disordered" evidence="1">
    <location>
        <begin position="51"/>
        <end position="80"/>
    </location>
</feature>
<dbReference type="EMBL" id="VSRR010014953">
    <property type="protein sequence ID" value="MPC57642.1"/>
    <property type="molecule type" value="Genomic_DNA"/>
</dbReference>
<evidence type="ECO:0000313" key="3">
    <source>
        <dbReference type="Proteomes" id="UP000324222"/>
    </source>
</evidence>
<comment type="caution">
    <text evidence="2">The sequence shown here is derived from an EMBL/GenBank/DDBJ whole genome shotgun (WGS) entry which is preliminary data.</text>
</comment>
<protein>
    <submittedName>
        <fullName evidence="2">Uncharacterized protein</fullName>
    </submittedName>
</protein>
<reference evidence="2 3" key="1">
    <citation type="submission" date="2019-05" db="EMBL/GenBank/DDBJ databases">
        <title>Another draft genome of Portunus trituberculatus and its Hox gene families provides insights of decapod evolution.</title>
        <authorList>
            <person name="Jeong J.-H."/>
            <person name="Song I."/>
            <person name="Kim S."/>
            <person name="Choi T."/>
            <person name="Kim D."/>
            <person name="Ryu S."/>
            <person name="Kim W."/>
        </authorList>
    </citation>
    <scope>NUCLEOTIDE SEQUENCE [LARGE SCALE GENOMIC DNA]</scope>
    <source>
        <tissue evidence="2">Muscle</tissue>
    </source>
</reference>
<dbReference type="Proteomes" id="UP000324222">
    <property type="component" value="Unassembled WGS sequence"/>
</dbReference>
<accession>A0A5B7GFB4</accession>
<organism evidence="2 3">
    <name type="scientific">Portunus trituberculatus</name>
    <name type="common">Swimming crab</name>
    <name type="synonym">Neptunus trituberculatus</name>
    <dbReference type="NCBI Taxonomy" id="210409"/>
    <lineage>
        <taxon>Eukaryota</taxon>
        <taxon>Metazoa</taxon>
        <taxon>Ecdysozoa</taxon>
        <taxon>Arthropoda</taxon>
        <taxon>Crustacea</taxon>
        <taxon>Multicrustacea</taxon>
        <taxon>Malacostraca</taxon>
        <taxon>Eumalacostraca</taxon>
        <taxon>Eucarida</taxon>
        <taxon>Decapoda</taxon>
        <taxon>Pleocyemata</taxon>
        <taxon>Brachyura</taxon>
        <taxon>Eubrachyura</taxon>
        <taxon>Portunoidea</taxon>
        <taxon>Portunidae</taxon>
        <taxon>Portuninae</taxon>
        <taxon>Portunus</taxon>
    </lineage>
</organism>
<evidence type="ECO:0000256" key="1">
    <source>
        <dbReference type="SAM" id="MobiDB-lite"/>
    </source>
</evidence>
<sequence length="80" mass="8636">MKNKIHSSSFKSQHAFPFTTARRHQAGRLRSCESGSPVAFFRTLIAMQQAGGFAAGKSEEEQGGRARGGRPHPSTFTEAG</sequence>
<gene>
    <name evidence="2" type="ORF">E2C01_051627</name>
</gene>
<dbReference type="AlphaFoldDB" id="A0A5B7GFB4"/>
<feature type="region of interest" description="Disordered" evidence="1">
    <location>
        <begin position="1"/>
        <end position="32"/>
    </location>
</feature>
<keyword evidence="3" id="KW-1185">Reference proteome</keyword>
<feature type="compositionally biased region" description="Polar residues" evidence="1">
    <location>
        <begin position="1"/>
        <end position="12"/>
    </location>
</feature>
<evidence type="ECO:0000313" key="2">
    <source>
        <dbReference type="EMBL" id="MPC57642.1"/>
    </source>
</evidence>
<name>A0A5B7GFB4_PORTR</name>